<dbReference type="OrthoDB" id="10044727at2759"/>
<evidence type="ECO:0000313" key="1">
    <source>
        <dbReference type="EMBL" id="KAF9062622.1"/>
    </source>
</evidence>
<dbReference type="AlphaFoldDB" id="A0A9P5PH77"/>
<accession>A0A9P5PH77</accession>
<proteinExistence type="predicted"/>
<comment type="caution">
    <text evidence="1">The sequence shown here is derived from an EMBL/GenBank/DDBJ whole genome shotgun (WGS) entry which is preliminary data.</text>
</comment>
<reference evidence="1" key="1">
    <citation type="submission" date="2020-11" db="EMBL/GenBank/DDBJ databases">
        <authorList>
            <consortium name="DOE Joint Genome Institute"/>
            <person name="Ahrendt S."/>
            <person name="Riley R."/>
            <person name="Andreopoulos W."/>
            <person name="Labutti K."/>
            <person name="Pangilinan J."/>
            <person name="Ruiz-Duenas F.J."/>
            <person name="Barrasa J.M."/>
            <person name="Sanchez-Garcia M."/>
            <person name="Camarero S."/>
            <person name="Miyauchi S."/>
            <person name="Serrano A."/>
            <person name="Linde D."/>
            <person name="Babiker R."/>
            <person name="Drula E."/>
            <person name="Ayuso-Fernandez I."/>
            <person name="Pacheco R."/>
            <person name="Padilla G."/>
            <person name="Ferreira P."/>
            <person name="Barriuso J."/>
            <person name="Kellner H."/>
            <person name="Castanera R."/>
            <person name="Alfaro M."/>
            <person name="Ramirez L."/>
            <person name="Pisabarro A.G."/>
            <person name="Kuo A."/>
            <person name="Tritt A."/>
            <person name="Lipzen A."/>
            <person name="He G."/>
            <person name="Yan M."/>
            <person name="Ng V."/>
            <person name="Cullen D."/>
            <person name="Martin F."/>
            <person name="Rosso M.-N."/>
            <person name="Henrissat B."/>
            <person name="Hibbett D."/>
            <person name="Martinez A.T."/>
            <person name="Grigoriev I.V."/>
        </authorList>
    </citation>
    <scope>NUCLEOTIDE SEQUENCE</scope>
    <source>
        <strain evidence="1">AH 40177</strain>
    </source>
</reference>
<dbReference type="Proteomes" id="UP000772434">
    <property type="component" value="Unassembled WGS sequence"/>
</dbReference>
<name>A0A9P5PH77_9AGAR</name>
<dbReference type="EMBL" id="JADNRY010000166">
    <property type="protein sequence ID" value="KAF9062622.1"/>
    <property type="molecule type" value="Genomic_DNA"/>
</dbReference>
<sequence>MKALRFCWVCNHVAQYVDGHEHTDVVQYCQEVFLPSWYRMEAKTWSWTSDNVEEVGHRTVFWFHDEPMFYAHDRCKAQWVADGEPYAKGEGISLMVADL</sequence>
<feature type="non-terminal residue" evidence="1">
    <location>
        <position position="99"/>
    </location>
</feature>
<keyword evidence="2" id="KW-1185">Reference proteome</keyword>
<organism evidence="1 2">
    <name type="scientific">Rhodocollybia butyracea</name>
    <dbReference type="NCBI Taxonomy" id="206335"/>
    <lineage>
        <taxon>Eukaryota</taxon>
        <taxon>Fungi</taxon>
        <taxon>Dikarya</taxon>
        <taxon>Basidiomycota</taxon>
        <taxon>Agaricomycotina</taxon>
        <taxon>Agaricomycetes</taxon>
        <taxon>Agaricomycetidae</taxon>
        <taxon>Agaricales</taxon>
        <taxon>Marasmiineae</taxon>
        <taxon>Omphalotaceae</taxon>
        <taxon>Rhodocollybia</taxon>
    </lineage>
</organism>
<protein>
    <submittedName>
        <fullName evidence="1">Uncharacterized protein</fullName>
    </submittedName>
</protein>
<gene>
    <name evidence="1" type="ORF">BDP27DRAFT_1481768</name>
</gene>
<evidence type="ECO:0000313" key="2">
    <source>
        <dbReference type="Proteomes" id="UP000772434"/>
    </source>
</evidence>